<keyword evidence="3" id="KW-1185">Reference proteome</keyword>
<dbReference type="STRING" id="69004.A0A182QM73"/>
<accession>A0A182QM73</accession>
<sequence length="207" mass="22560">MFWILRHTGAVNLFNSINGNGSTAKTKSNQTTNNSERNNPRPPRKAYGRLSGDADDAQPRYDVTTAPTTPSQSGKLIDFDTTTGTAGGCEKHTTSVNGSKCNSYGYNGNNVHQNGWPSSIQTVSHHIVPSWVTTPTTGESGSCGKMFVGDAGTDDEHDNNRNHSNYNETDSEFELDGKIKEQQLEEQSLARLHAIALSDDDDYGKYV</sequence>
<dbReference type="VEuPathDB" id="VectorBase:AFAF012984"/>
<feature type="region of interest" description="Disordered" evidence="1">
    <location>
        <begin position="151"/>
        <end position="174"/>
    </location>
</feature>
<reference evidence="3" key="1">
    <citation type="submission" date="2014-01" db="EMBL/GenBank/DDBJ databases">
        <title>The Genome Sequence of Anopheles farauti FAR1 (V2).</title>
        <authorList>
            <consortium name="The Broad Institute Genomics Platform"/>
            <person name="Neafsey D.E."/>
            <person name="Besansky N."/>
            <person name="Howell P."/>
            <person name="Walton C."/>
            <person name="Young S.K."/>
            <person name="Zeng Q."/>
            <person name="Gargeya S."/>
            <person name="Fitzgerald M."/>
            <person name="Haas B."/>
            <person name="Abouelleil A."/>
            <person name="Allen A.W."/>
            <person name="Alvarado L."/>
            <person name="Arachchi H.M."/>
            <person name="Berlin A.M."/>
            <person name="Chapman S.B."/>
            <person name="Gainer-Dewar J."/>
            <person name="Goldberg J."/>
            <person name="Griggs A."/>
            <person name="Gujja S."/>
            <person name="Hansen M."/>
            <person name="Howarth C."/>
            <person name="Imamovic A."/>
            <person name="Ireland A."/>
            <person name="Larimer J."/>
            <person name="McCowan C."/>
            <person name="Murphy C."/>
            <person name="Pearson M."/>
            <person name="Poon T.W."/>
            <person name="Priest M."/>
            <person name="Roberts A."/>
            <person name="Saif S."/>
            <person name="Shea T."/>
            <person name="Sisk P."/>
            <person name="Sykes S."/>
            <person name="Wortman J."/>
            <person name="Nusbaum C."/>
            <person name="Birren B."/>
        </authorList>
    </citation>
    <scope>NUCLEOTIDE SEQUENCE [LARGE SCALE GENOMIC DNA]</scope>
    <source>
        <strain evidence="3">FAR1</strain>
    </source>
</reference>
<proteinExistence type="predicted"/>
<dbReference type="Proteomes" id="UP000075886">
    <property type="component" value="Unassembled WGS sequence"/>
</dbReference>
<evidence type="ECO:0000313" key="3">
    <source>
        <dbReference type="Proteomes" id="UP000075886"/>
    </source>
</evidence>
<evidence type="ECO:0000256" key="1">
    <source>
        <dbReference type="SAM" id="MobiDB-lite"/>
    </source>
</evidence>
<feature type="compositionally biased region" description="Polar residues" evidence="1">
    <location>
        <begin position="14"/>
        <end position="32"/>
    </location>
</feature>
<dbReference type="EMBL" id="AXCN02002489">
    <property type="status" value="NOT_ANNOTATED_CDS"/>
    <property type="molecule type" value="Genomic_DNA"/>
</dbReference>
<reference evidence="2" key="2">
    <citation type="submission" date="2020-05" db="UniProtKB">
        <authorList>
            <consortium name="EnsemblMetazoa"/>
        </authorList>
    </citation>
    <scope>IDENTIFICATION</scope>
    <source>
        <strain evidence="2">FAR1</strain>
    </source>
</reference>
<protein>
    <submittedName>
        <fullName evidence="2">Uncharacterized protein</fullName>
    </submittedName>
</protein>
<name>A0A182QM73_9DIPT</name>
<feature type="compositionally biased region" description="Polar residues" evidence="1">
    <location>
        <begin position="65"/>
        <end position="79"/>
    </location>
</feature>
<dbReference type="EnsemblMetazoa" id="AFAF012984-RA">
    <property type="protein sequence ID" value="AFAF012984-PA"/>
    <property type="gene ID" value="AFAF012984"/>
</dbReference>
<dbReference type="AlphaFoldDB" id="A0A182QM73"/>
<evidence type="ECO:0000313" key="2">
    <source>
        <dbReference type="EnsemblMetazoa" id="AFAF012984-PA"/>
    </source>
</evidence>
<feature type="region of interest" description="Disordered" evidence="1">
    <location>
        <begin position="14"/>
        <end position="79"/>
    </location>
</feature>
<organism evidence="2 3">
    <name type="scientific">Anopheles farauti</name>
    <dbReference type="NCBI Taxonomy" id="69004"/>
    <lineage>
        <taxon>Eukaryota</taxon>
        <taxon>Metazoa</taxon>
        <taxon>Ecdysozoa</taxon>
        <taxon>Arthropoda</taxon>
        <taxon>Hexapoda</taxon>
        <taxon>Insecta</taxon>
        <taxon>Pterygota</taxon>
        <taxon>Neoptera</taxon>
        <taxon>Endopterygota</taxon>
        <taxon>Diptera</taxon>
        <taxon>Nematocera</taxon>
        <taxon>Culicoidea</taxon>
        <taxon>Culicidae</taxon>
        <taxon>Anophelinae</taxon>
        <taxon>Anopheles</taxon>
    </lineage>
</organism>